<dbReference type="GO" id="GO:0051082">
    <property type="term" value="F:unfolded protein binding"/>
    <property type="evidence" value="ECO:0007669"/>
    <property type="project" value="TreeGrafter"/>
</dbReference>
<dbReference type="PRINTS" id="PR00299">
    <property type="entry name" value="ACRYSTALLIN"/>
</dbReference>
<dbReference type="InterPro" id="IPR008978">
    <property type="entry name" value="HSP20-like_chaperone"/>
</dbReference>
<dbReference type="Gene3D" id="2.60.40.790">
    <property type="match status" value="1"/>
</dbReference>
<proteinExistence type="predicted"/>
<keyword evidence="3" id="KW-1185">Reference proteome</keyword>
<organism evidence="2 3">
    <name type="scientific">Mesorhabditis spiculigera</name>
    <dbReference type="NCBI Taxonomy" id="96644"/>
    <lineage>
        <taxon>Eukaryota</taxon>
        <taxon>Metazoa</taxon>
        <taxon>Ecdysozoa</taxon>
        <taxon>Nematoda</taxon>
        <taxon>Chromadorea</taxon>
        <taxon>Rhabditida</taxon>
        <taxon>Rhabditina</taxon>
        <taxon>Rhabditomorpha</taxon>
        <taxon>Rhabditoidea</taxon>
        <taxon>Rhabditidae</taxon>
        <taxon>Mesorhabditinae</taxon>
        <taxon>Mesorhabditis</taxon>
    </lineage>
</organism>
<evidence type="ECO:0000259" key="1">
    <source>
        <dbReference type="Pfam" id="PF00011"/>
    </source>
</evidence>
<dbReference type="GO" id="GO:0009408">
    <property type="term" value="P:response to heat"/>
    <property type="evidence" value="ECO:0007669"/>
    <property type="project" value="TreeGrafter"/>
</dbReference>
<comment type="caution">
    <text evidence="2">The sequence shown here is derived from an EMBL/GenBank/DDBJ whole genome shotgun (WGS) entry which is preliminary data.</text>
</comment>
<dbReference type="GO" id="GO:0042026">
    <property type="term" value="P:protein refolding"/>
    <property type="evidence" value="ECO:0007669"/>
    <property type="project" value="TreeGrafter"/>
</dbReference>
<gene>
    <name evidence="2" type="ORF">MSPICULIGERA_LOCUS12893</name>
</gene>
<evidence type="ECO:0000313" key="3">
    <source>
        <dbReference type="Proteomes" id="UP001177023"/>
    </source>
</evidence>
<dbReference type="PANTHER" id="PTHR45640">
    <property type="entry name" value="HEAT SHOCK PROTEIN HSP-12.2-RELATED"/>
    <property type="match status" value="1"/>
</dbReference>
<feature type="domain" description="SHSP" evidence="1">
    <location>
        <begin position="71"/>
        <end position="138"/>
    </location>
</feature>
<dbReference type="InterPro" id="IPR002068">
    <property type="entry name" value="A-crystallin/Hsp20_dom"/>
</dbReference>
<evidence type="ECO:0000313" key="2">
    <source>
        <dbReference type="EMBL" id="CAJ0574561.1"/>
    </source>
</evidence>
<protein>
    <recommendedName>
        <fullName evidence="1">SHSP domain-containing protein</fullName>
    </recommendedName>
</protein>
<dbReference type="Pfam" id="PF00011">
    <property type="entry name" value="HSP20"/>
    <property type="match status" value="1"/>
</dbReference>
<feature type="non-terminal residue" evidence="2">
    <location>
        <position position="1"/>
    </location>
</feature>
<name>A0AA36G009_9BILA</name>
<dbReference type="AlphaFoldDB" id="A0AA36G009"/>
<accession>A0AA36G009</accession>
<sequence>MAEIALELDIPVEHVLSPWAPMIPARNTLLIRLAMGKSGCVRQTKMTSICVENHYPECSNEVDDGVVEFNVDDEQFEVGLDATHFGPDDITMKITGRTVELVFETKLKLDDAGVVVRKEARRYELPDEVNPLSITGKLIHHTYYVRGLMYSTHDQ</sequence>
<dbReference type="GO" id="GO:0005737">
    <property type="term" value="C:cytoplasm"/>
    <property type="evidence" value="ECO:0007669"/>
    <property type="project" value="TreeGrafter"/>
</dbReference>
<reference evidence="2" key="1">
    <citation type="submission" date="2023-06" db="EMBL/GenBank/DDBJ databases">
        <authorList>
            <person name="Delattre M."/>
        </authorList>
    </citation>
    <scope>NUCLEOTIDE SEQUENCE</scope>
    <source>
        <strain evidence="2">AF72</strain>
    </source>
</reference>
<dbReference type="PANTHER" id="PTHR45640:SF35">
    <property type="entry name" value="HEAT SHOCK PROTEIN HSP-12.2"/>
    <property type="match status" value="1"/>
</dbReference>
<dbReference type="InterPro" id="IPR001436">
    <property type="entry name" value="Alpha-crystallin/sHSP_animal"/>
</dbReference>
<dbReference type="GO" id="GO:0005634">
    <property type="term" value="C:nucleus"/>
    <property type="evidence" value="ECO:0007669"/>
    <property type="project" value="TreeGrafter"/>
</dbReference>
<dbReference type="EMBL" id="CATQJA010002631">
    <property type="protein sequence ID" value="CAJ0574561.1"/>
    <property type="molecule type" value="Genomic_DNA"/>
</dbReference>
<dbReference type="Proteomes" id="UP001177023">
    <property type="component" value="Unassembled WGS sequence"/>
</dbReference>